<reference evidence="1" key="1">
    <citation type="submission" date="2021-06" db="EMBL/GenBank/DDBJ databases">
        <authorList>
            <person name="Hodson N. C."/>
            <person name="Mongue J. A."/>
            <person name="Jaron S. K."/>
        </authorList>
    </citation>
    <scope>NUCLEOTIDE SEQUENCE</scope>
</reference>
<proteinExistence type="predicted"/>
<evidence type="ECO:0000313" key="2">
    <source>
        <dbReference type="Proteomes" id="UP000708208"/>
    </source>
</evidence>
<dbReference type="Proteomes" id="UP000708208">
    <property type="component" value="Unassembled WGS sequence"/>
</dbReference>
<protein>
    <submittedName>
        <fullName evidence="1">Uncharacterized protein</fullName>
    </submittedName>
</protein>
<keyword evidence="2" id="KW-1185">Reference proteome</keyword>
<gene>
    <name evidence="1" type="ORF">AFUS01_LOCUS39579</name>
</gene>
<accession>A0A8J2LBC0</accession>
<name>A0A8J2LBC0_9HEXA</name>
<organism evidence="1 2">
    <name type="scientific">Allacma fusca</name>
    <dbReference type="NCBI Taxonomy" id="39272"/>
    <lineage>
        <taxon>Eukaryota</taxon>
        <taxon>Metazoa</taxon>
        <taxon>Ecdysozoa</taxon>
        <taxon>Arthropoda</taxon>
        <taxon>Hexapoda</taxon>
        <taxon>Collembola</taxon>
        <taxon>Symphypleona</taxon>
        <taxon>Sminthuridae</taxon>
        <taxon>Allacma</taxon>
    </lineage>
</organism>
<comment type="caution">
    <text evidence="1">The sequence shown here is derived from an EMBL/GenBank/DDBJ whole genome shotgun (WGS) entry which is preliminary data.</text>
</comment>
<sequence>MALKTRDDDDTNDFGVPSPLTQGENSCLLPKIFCSCMKLICSFYSNVVGLGQRTYRECERVVVTGDITGLRQDHVVTSVVTKVKKQLVSPRLDAAMTLVDLGERRDESGQPKKILLVHGGINAEGGLTKICWLWHSHKNEGCAYDANQ</sequence>
<dbReference type="OrthoDB" id="10251809at2759"/>
<dbReference type="EMBL" id="CAJVCH010552666">
    <property type="protein sequence ID" value="CAG7829734.1"/>
    <property type="molecule type" value="Genomic_DNA"/>
</dbReference>
<dbReference type="AlphaFoldDB" id="A0A8J2LBC0"/>
<evidence type="ECO:0000313" key="1">
    <source>
        <dbReference type="EMBL" id="CAG7829734.1"/>
    </source>
</evidence>